<dbReference type="GO" id="GO:0009294">
    <property type="term" value="P:DNA-mediated transformation"/>
    <property type="evidence" value="ECO:0007669"/>
    <property type="project" value="InterPro"/>
</dbReference>
<comment type="caution">
    <text evidence="3">The sequence shown here is derived from an EMBL/GenBank/DDBJ whole genome shotgun (WGS) entry which is preliminary data.</text>
</comment>
<evidence type="ECO:0000313" key="3">
    <source>
        <dbReference type="EMBL" id="OGD74341.1"/>
    </source>
</evidence>
<dbReference type="PANTHER" id="PTHR43022">
    <property type="entry name" value="PROTEIN SMF"/>
    <property type="match status" value="1"/>
</dbReference>
<dbReference type="EMBL" id="MFAK01000037">
    <property type="protein sequence ID" value="OGD74341.1"/>
    <property type="molecule type" value="Genomic_DNA"/>
</dbReference>
<comment type="similarity">
    <text evidence="1">Belongs to the DprA/Smf family.</text>
</comment>
<dbReference type="InterPro" id="IPR003488">
    <property type="entry name" value="DprA"/>
</dbReference>
<dbReference type="Gene3D" id="3.40.50.450">
    <property type="match status" value="1"/>
</dbReference>
<evidence type="ECO:0000256" key="1">
    <source>
        <dbReference type="ARBA" id="ARBA00006525"/>
    </source>
</evidence>
<dbReference type="NCBIfam" id="TIGR00732">
    <property type="entry name" value="dprA"/>
    <property type="match status" value="1"/>
</dbReference>
<dbReference type="SUPFAM" id="SSF102405">
    <property type="entry name" value="MCP/YpsA-like"/>
    <property type="match status" value="1"/>
</dbReference>
<gene>
    <name evidence="3" type="ORF">A2228_02280</name>
</gene>
<reference evidence="3 4" key="1">
    <citation type="journal article" date="2016" name="Nat. Commun.">
        <title>Thousands of microbial genomes shed light on interconnected biogeochemical processes in an aquifer system.</title>
        <authorList>
            <person name="Anantharaman K."/>
            <person name="Brown C.T."/>
            <person name="Hug L.A."/>
            <person name="Sharon I."/>
            <person name="Castelle C.J."/>
            <person name="Probst A.J."/>
            <person name="Thomas B.C."/>
            <person name="Singh A."/>
            <person name="Wilkins M.J."/>
            <person name="Karaoz U."/>
            <person name="Brodie E.L."/>
            <person name="Williams K.H."/>
            <person name="Hubbard S.S."/>
            <person name="Banfield J.F."/>
        </authorList>
    </citation>
    <scope>NUCLEOTIDE SEQUENCE [LARGE SCALE GENOMIC DNA]</scope>
</reference>
<dbReference type="InterPro" id="IPR057666">
    <property type="entry name" value="DrpA_SLOG"/>
</dbReference>
<dbReference type="Proteomes" id="UP000176191">
    <property type="component" value="Unassembled WGS sequence"/>
</dbReference>
<dbReference type="Pfam" id="PF02481">
    <property type="entry name" value="DNA_processg_A"/>
    <property type="match status" value="1"/>
</dbReference>
<sequence length="210" mass="23024">MFRSVGKESYPEALRQIAWVPTRLYYEGEIALLANPRIIAVVGTRRMSEYGELVTRKLVRELVAKDWVIVSGLARGVDRVAHETCLANGGKTIAVLAHGLQMTYPPEHADLRQRIVDSGGLILSEHKEGIGLTKQNLAVRNRIVVAIAQCVLVTESPKSSGTKITVRFAADQGKDVYVVPGPINDPTYEGSVELMRDGCIPIGKAEDIEF</sequence>
<name>A0A1F5F3U8_9BACT</name>
<organism evidence="3 4">
    <name type="scientific">Candidatus Collierbacteria bacterium RIFOXYA2_FULL_46_10</name>
    <dbReference type="NCBI Taxonomy" id="1817726"/>
    <lineage>
        <taxon>Bacteria</taxon>
        <taxon>Candidatus Collieribacteriota</taxon>
    </lineage>
</organism>
<proteinExistence type="inferred from homology"/>
<feature type="domain" description="Smf/DprA SLOG" evidence="2">
    <location>
        <begin position="5"/>
        <end position="208"/>
    </location>
</feature>
<evidence type="ECO:0000259" key="2">
    <source>
        <dbReference type="Pfam" id="PF02481"/>
    </source>
</evidence>
<protein>
    <submittedName>
        <fullName evidence="3">DNA protecting protein DprA</fullName>
    </submittedName>
</protein>
<dbReference type="PANTHER" id="PTHR43022:SF1">
    <property type="entry name" value="PROTEIN SMF"/>
    <property type="match status" value="1"/>
</dbReference>
<evidence type="ECO:0000313" key="4">
    <source>
        <dbReference type="Proteomes" id="UP000176191"/>
    </source>
</evidence>
<accession>A0A1F5F3U8</accession>
<dbReference type="AlphaFoldDB" id="A0A1F5F3U8"/>